<dbReference type="RefSeq" id="WP_062175671.1">
    <property type="nucleotide sequence ID" value="NZ_BBXL01000001.1"/>
</dbReference>
<reference evidence="2" key="1">
    <citation type="submission" date="2016-11" db="EMBL/GenBank/DDBJ databases">
        <authorList>
            <person name="Varghese N."/>
            <person name="Submissions S."/>
        </authorList>
    </citation>
    <scope>NUCLEOTIDE SEQUENCE [LARGE SCALE GENOMIC DNA]</scope>
    <source>
        <strain evidence="2">DSM 27370</strain>
    </source>
</reference>
<dbReference type="Proteomes" id="UP000184480">
    <property type="component" value="Unassembled WGS sequence"/>
</dbReference>
<evidence type="ECO:0000313" key="2">
    <source>
        <dbReference type="Proteomes" id="UP000184480"/>
    </source>
</evidence>
<sequence length="66" mass="7532">MRTPGQIYVKYSGFLHTPTKGEALNAIRLIQEDAYNQAIDDVDNLIENHDEEVYIGVVNDILKLKK</sequence>
<dbReference type="AlphaFoldDB" id="A0A1M4UI13"/>
<dbReference type="STRING" id="1346286.SAMN05444362_101608"/>
<evidence type="ECO:0000313" key="1">
    <source>
        <dbReference type="EMBL" id="SHE56298.1"/>
    </source>
</evidence>
<proteinExistence type="predicted"/>
<dbReference type="EMBL" id="FQUC01000001">
    <property type="protein sequence ID" value="SHE56298.1"/>
    <property type="molecule type" value="Genomic_DNA"/>
</dbReference>
<keyword evidence="2" id="KW-1185">Reference proteome</keyword>
<organism evidence="1 2">
    <name type="scientific">Dysgonomonas macrotermitis</name>
    <dbReference type="NCBI Taxonomy" id="1346286"/>
    <lineage>
        <taxon>Bacteria</taxon>
        <taxon>Pseudomonadati</taxon>
        <taxon>Bacteroidota</taxon>
        <taxon>Bacteroidia</taxon>
        <taxon>Bacteroidales</taxon>
        <taxon>Dysgonomonadaceae</taxon>
        <taxon>Dysgonomonas</taxon>
    </lineage>
</organism>
<protein>
    <submittedName>
        <fullName evidence="1">Uncharacterized protein</fullName>
    </submittedName>
</protein>
<name>A0A1M4UI13_9BACT</name>
<accession>A0A1M4UI13</accession>
<gene>
    <name evidence="1" type="ORF">SAMN05444362_101608</name>
</gene>